<gene>
    <name evidence="6" type="ORF">C5167_035173</name>
</gene>
<dbReference type="AlphaFoldDB" id="A0A4Y7KGN2"/>
<organism evidence="6 7">
    <name type="scientific">Papaver somniferum</name>
    <name type="common">Opium poppy</name>
    <dbReference type="NCBI Taxonomy" id="3469"/>
    <lineage>
        <taxon>Eukaryota</taxon>
        <taxon>Viridiplantae</taxon>
        <taxon>Streptophyta</taxon>
        <taxon>Embryophyta</taxon>
        <taxon>Tracheophyta</taxon>
        <taxon>Spermatophyta</taxon>
        <taxon>Magnoliopsida</taxon>
        <taxon>Ranunculales</taxon>
        <taxon>Papaveraceae</taxon>
        <taxon>Papaveroideae</taxon>
        <taxon>Papaver</taxon>
    </lineage>
</organism>
<dbReference type="EMBL" id="CM010721">
    <property type="protein sequence ID" value="RZC72007.1"/>
    <property type="molecule type" value="Genomic_DNA"/>
</dbReference>
<evidence type="ECO:0000256" key="3">
    <source>
        <dbReference type="ARBA" id="ARBA00023242"/>
    </source>
</evidence>
<dbReference type="OrthoDB" id="4822at2759"/>
<keyword evidence="7" id="KW-1185">Reference proteome</keyword>
<dbReference type="GO" id="GO:0005634">
    <property type="term" value="C:nucleus"/>
    <property type="evidence" value="ECO:0007669"/>
    <property type="project" value="UniProtKB-SubCell"/>
</dbReference>
<keyword evidence="2" id="KW-0694">RNA-binding</keyword>
<evidence type="ECO:0000256" key="2">
    <source>
        <dbReference type="ARBA" id="ARBA00022884"/>
    </source>
</evidence>
<dbReference type="Pfam" id="PF17780">
    <property type="entry name" value="OCRE"/>
    <property type="match status" value="1"/>
</dbReference>
<reference evidence="6 7" key="1">
    <citation type="journal article" date="2018" name="Science">
        <title>The opium poppy genome and morphinan production.</title>
        <authorList>
            <person name="Guo L."/>
            <person name="Winzer T."/>
            <person name="Yang X."/>
            <person name="Li Y."/>
            <person name="Ning Z."/>
            <person name="He Z."/>
            <person name="Teodor R."/>
            <person name="Lu Y."/>
            <person name="Bowser T.A."/>
            <person name="Graham I.A."/>
            <person name="Ye K."/>
        </authorList>
    </citation>
    <scope>NUCLEOTIDE SEQUENCE [LARGE SCALE GENOMIC DNA]</scope>
    <source>
        <strain evidence="7">cv. HN1</strain>
        <tissue evidence="6">Leaves</tissue>
    </source>
</reference>
<proteinExistence type="predicted"/>
<evidence type="ECO:0000313" key="6">
    <source>
        <dbReference type="EMBL" id="RZC72007.1"/>
    </source>
</evidence>
<sequence length="475" mass="53157">MQDDQSSFEWDEKSQLYFHSSSGFYHDPNAGWYYSSKDGLYYKFENGNYVLWESEQGEGNESQQDRPMDSDALSKDETGSYLEDANNATAENPCNYLKNANNDDPENLRPPSEWLEETLVNLYLAGYAQSDTNAMDGREIATETYASESSIHQGDAIDDADEIEEGEIISDCEDHQDAAESSGRVFDEGAAWEEENWRAQYGQVTQSEEEVKPSISSVDLWDWTMVTEIIKKKKHGRKKNYRMARLVGKLLKPSTKLHPSMPVGGSLIKTAAVREVYLDLVRVSSGQVYQLRTPSMKYLTSLSTFDSSDPTKDWGFPKLQADGQNIRSPNLKESIVRETANEIPISEHSSALLDQAKVSEKLEGHLYRDRAAERRALHGGFGVGPGQKNVEIEDDVEILSRPDSFGTEEAAAEALNMSFGSGSYARRLLEKMGWKEGETLGNTMKGLTEPLQAVGNKGSAGLGWIRIRPNYSRNN</sequence>
<evidence type="ECO:0000313" key="7">
    <source>
        <dbReference type="Proteomes" id="UP000316621"/>
    </source>
</evidence>
<dbReference type="STRING" id="3469.A0A4Y7KGN2"/>
<dbReference type="InterPro" id="IPR000467">
    <property type="entry name" value="G_patch_dom"/>
</dbReference>
<evidence type="ECO:0000256" key="4">
    <source>
        <dbReference type="SAM" id="MobiDB-lite"/>
    </source>
</evidence>
<protein>
    <recommendedName>
        <fullName evidence="5">G-patch domain-containing protein</fullName>
    </recommendedName>
</protein>
<feature type="compositionally biased region" description="Basic and acidic residues" evidence="4">
    <location>
        <begin position="63"/>
        <end position="78"/>
    </location>
</feature>
<dbReference type="Pfam" id="PF01585">
    <property type="entry name" value="G-patch"/>
    <property type="match status" value="1"/>
</dbReference>
<dbReference type="SMART" id="SM00443">
    <property type="entry name" value="G_patch"/>
    <property type="match status" value="1"/>
</dbReference>
<dbReference type="PANTHER" id="PTHR13948:SF38">
    <property type="entry name" value="D111_G-PATCH DOMAIN-CONTAINING PROTEIN"/>
    <property type="match status" value="1"/>
</dbReference>
<dbReference type="PANTHER" id="PTHR13948">
    <property type="entry name" value="RNA-BINDING PROTEIN"/>
    <property type="match status" value="1"/>
</dbReference>
<evidence type="ECO:0000256" key="1">
    <source>
        <dbReference type="ARBA" id="ARBA00004123"/>
    </source>
</evidence>
<dbReference type="Proteomes" id="UP000316621">
    <property type="component" value="Chromosome 7"/>
</dbReference>
<feature type="compositionally biased region" description="Polar residues" evidence="4">
    <location>
        <begin position="86"/>
        <end position="102"/>
    </location>
</feature>
<keyword evidence="3" id="KW-0539">Nucleus</keyword>
<dbReference type="OMA" id="EWDEDSQ"/>
<evidence type="ECO:0000259" key="5">
    <source>
        <dbReference type="PROSITE" id="PS50174"/>
    </source>
</evidence>
<feature type="region of interest" description="Disordered" evidence="4">
    <location>
        <begin position="54"/>
        <end position="109"/>
    </location>
</feature>
<dbReference type="PROSITE" id="PS50174">
    <property type="entry name" value="G_PATCH"/>
    <property type="match status" value="1"/>
</dbReference>
<dbReference type="InterPro" id="IPR041591">
    <property type="entry name" value="OCRE"/>
</dbReference>
<comment type="subcellular location">
    <subcellularLocation>
        <location evidence="1">Nucleus</location>
    </subcellularLocation>
</comment>
<feature type="domain" description="G-patch" evidence="5">
    <location>
        <begin position="421"/>
        <end position="467"/>
    </location>
</feature>
<accession>A0A4Y7KGN2</accession>
<name>A0A4Y7KGN2_PAPSO</name>
<dbReference type="GO" id="GO:0003723">
    <property type="term" value="F:RNA binding"/>
    <property type="evidence" value="ECO:0007669"/>
    <property type="project" value="UniProtKB-KW"/>
</dbReference>
<dbReference type="Gramene" id="RZC72007">
    <property type="protein sequence ID" value="RZC72007"/>
    <property type="gene ID" value="C5167_035173"/>
</dbReference>
<dbReference type="GO" id="GO:0000398">
    <property type="term" value="P:mRNA splicing, via spliceosome"/>
    <property type="evidence" value="ECO:0007669"/>
    <property type="project" value="TreeGrafter"/>
</dbReference>
<dbReference type="CDD" id="cd16074">
    <property type="entry name" value="OCRE"/>
    <property type="match status" value="1"/>
</dbReference>